<dbReference type="AlphaFoldDB" id="A0A8H3YH14"/>
<dbReference type="Pfam" id="PF01370">
    <property type="entry name" value="Epimerase"/>
    <property type="match status" value="1"/>
</dbReference>
<reference evidence="4" key="1">
    <citation type="submission" date="2020-07" db="EMBL/GenBank/DDBJ databases">
        <title>Draft Genome Sequence of a Deep-Sea Yeast, Naganishia (Cryptococcus) liquefaciens strain N6.</title>
        <authorList>
            <person name="Han Y.W."/>
            <person name="Kajitani R."/>
            <person name="Morimoto H."/>
            <person name="Parhat M."/>
            <person name="Tsubouchi H."/>
            <person name="Bakenova O."/>
            <person name="Ogata M."/>
            <person name="Argunhan B."/>
            <person name="Aoki R."/>
            <person name="Kajiwara S."/>
            <person name="Itoh T."/>
            <person name="Iwasaki H."/>
        </authorList>
    </citation>
    <scope>NUCLEOTIDE SEQUENCE</scope>
    <source>
        <strain evidence="4">N6</strain>
    </source>
</reference>
<keyword evidence="2" id="KW-0119">Carbohydrate metabolism</keyword>
<evidence type="ECO:0000259" key="3">
    <source>
        <dbReference type="Pfam" id="PF01370"/>
    </source>
</evidence>
<dbReference type="EMBL" id="BLZA01000023">
    <property type="protein sequence ID" value="GHJ87762.1"/>
    <property type="molecule type" value="Genomic_DNA"/>
</dbReference>
<dbReference type="InterPro" id="IPR036291">
    <property type="entry name" value="NAD(P)-bd_dom_sf"/>
</dbReference>
<dbReference type="Gene3D" id="3.40.50.720">
    <property type="entry name" value="NAD(P)-binding Rossmann-like Domain"/>
    <property type="match status" value="1"/>
</dbReference>
<proteinExistence type="predicted"/>
<accession>A0A8H3YH14</accession>
<organism evidence="4 5">
    <name type="scientific">Naganishia liquefaciens</name>
    <dbReference type="NCBI Taxonomy" id="104408"/>
    <lineage>
        <taxon>Eukaryota</taxon>
        <taxon>Fungi</taxon>
        <taxon>Dikarya</taxon>
        <taxon>Basidiomycota</taxon>
        <taxon>Agaricomycotina</taxon>
        <taxon>Tremellomycetes</taxon>
        <taxon>Filobasidiales</taxon>
        <taxon>Filobasidiaceae</taxon>
        <taxon>Naganishia</taxon>
    </lineage>
</organism>
<feature type="domain" description="NAD-dependent epimerase/dehydratase" evidence="3">
    <location>
        <begin position="14"/>
        <end position="220"/>
    </location>
</feature>
<dbReference type="PANTHER" id="PTHR43103:SF3">
    <property type="entry name" value="ADP-L-GLYCERO-D-MANNO-HEPTOSE-6-EPIMERASE"/>
    <property type="match status" value="1"/>
</dbReference>
<dbReference type="OrthoDB" id="16464at2759"/>
<gene>
    <name evidence="4" type="ORF">NliqN6_4164</name>
</gene>
<name>A0A8H3YH14_9TREE</name>
<evidence type="ECO:0000256" key="1">
    <source>
        <dbReference type="ARBA" id="ARBA00022857"/>
    </source>
</evidence>
<evidence type="ECO:0000313" key="4">
    <source>
        <dbReference type="EMBL" id="GHJ87762.1"/>
    </source>
</evidence>
<dbReference type="SUPFAM" id="SSF51735">
    <property type="entry name" value="NAD(P)-binding Rossmann-fold domains"/>
    <property type="match status" value="1"/>
</dbReference>
<protein>
    <recommendedName>
        <fullName evidence="3">NAD-dependent epimerase/dehydratase domain-containing protein</fullName>
    </recommendedName>
</protein>
<dbReference type="Proteomes" id="UP000620104">
    <property type="component" value="Unassembled WGS sequence"/>
</dbReference>
<evidence type="ECO:0000256" key="2">
    <source>
        <dbReference type="ARBA" id="ARBA00023277"/>
    </source>
</evidence>
<keyword evidence="5" id="KW-1185">Reference proteome</keyword>
<keyword evidence="1" id="KW-0521">NADP</keyword>
<dbReference type="Gene3D" id="3.90.25.10">
    <property type="entry name" value="UDP-galactose 4-epimerase, domain 1"/>
    <property type="match status" value="1"/>
</dbReference>
<dbReference type="PANTHER" id="PTHR43103">
    <property type="entry name" value="NUCLEOSIDE-DIPHOSPHATE-SUGAR EPIMERASE"/>
    <property type="match status" value="1"/>
</dbReference>
<sequence>MAVEIALPSHVKTILLTGAGGFVGRELVRLLLYRFPDVSLIATDVGVPPNHGVTDSARLTCIAANLCDKKEVEGLFAGKQVQAVFALHGIMSGQSEADFELGYNVNIFSHLNVLSVLAKHAESRPQGEPLPVHVNVSSLAVYGGPRATPQSRVVPEDTPLQPETSYGVCKSVVELVTYDYSRKGFLDGRTVRLPTVCIRTGAPSSAASSFISGLVREPLQGIKTVCPIADSKDDETIEGMPIYVTRVKTVVDNIARAINVKAQDIEQKVGKTRCINLPGIKITTRDILNALEQAGGQKALDLIEFKRDPAVIAICETWAGDYDAAGPLGLGFAVDDRQQGYAQAVADFQETLKA</sequence>
<evidence type="ECO:0000313" key="5">
    <source>
        <dbReference type="Proteomes" id="UP000620104"/>
    </source>
</evidence>
<comment type="caution">
    <text evidence="4">The sequence shown here is derived from an EMBL/GenBank/DDBJ whole genome shotgun (WGS) entry which is preliminary data.</text>
</comment>
<dbReference type="InterPro" id="IPR001509">
    <property type="entry name" value="Epimerase_deHydtase"/>
</dbReference>